<dbReference type="PANTHER" id="PTHR14087:SF7">
    <property type="entry name" value="THYMOCYTE NUCLEAR PROTEIN 1"/>
    <property type="match status" value="1"/>
</dbReference>
<gene>
    <name evidence="2" type="ORF">RB624_09470</name>
</gene>
<comment type="caution">
    <text evidence="2">The sequence shown here is derived from an EMBL/GenBank/DDBJ whole genome shotgun (WGS) entry which is preliminary data.</text>
</comment>
<dbReference type="InterPro" id="IPR052181">
    <property type="entry name" value="5hmC_binding"/>
</dbReference>
<proteinExistence type="predicted"/>
<evidence type="ECO:0000313" key="2">
    <source>
        <dbReference type="EMBL" id="MDQ4626113.1"/>
    </source>
</evidence>
<dbReference type="Gene3D" id="3.10.590.10">
    <property type="entry name" value="ph1033 like domains"/>
    <property type="match status" value="1"/>
</dbReference>
<dbReference type="RefSeq" id="WP_307778952.1">
    <property type="nucleotide sequence ID" value="NZ_JAVFKP010000002.1"/>
</dbReference>
<dbReference type="SUPFAM" id="SSF88697">
    <property type="entry name" value="PUA domain-like"/>
    <property type="match status" value="1"/>
</dbReference>
<name>A0ABU0XSK1_9BURK</name>
<feature type="domain" description="EVE" evidence="1">
    <location>
        <begin position="2"/>
        <end position="149"/>
    </location>
</feature>
<dbReference type="Pfam" id="PF01878">
    <property type="entry name" value="EVE"/>
    <property type="match status" value="1"/>
</dbReference>
<accession>A0ABU0XSK1</accession>
<keyword evidence="3" id="KW-1185">Reference proteome</keyword>
<dbReference type="InterPro" id="IPR002740">
    <property type="entry name" value="EVE_domain"/>
</dbReference>
<dbReference type="PANTHER" id="PTHR14087">
    <property type="entry name" value="THYMOCYTE NUCLEAR PROTEIN 1"/>
    <property type="match status" value="1"/>
</dbReference>
<dbReference type="CDD" id="cd21133">
    <property type="entry name" value="EVE"/>
    <property type="match status" value="1"/>
</dbReference>
<dbReference type="InterPro" id="IPR047197">
    <property type="entry name" value="THYN1-like_EVE"/>
</dbReference>
<protein>
    <submittedName>
        <fullName evidence="2">EVE domain-containing protein</fullName>
    </submittedName>
</protein>
<organism evidence="2 3">
    <name type="scientific">Janthinobacterium lividum</name>
    <dbReference type="NCBI Taxonomy" id="29581"/>
    <lineage>
        <taxon>Bacteria</taxon>
        <taxon>Pseudomonadati</taxon>
        <taxon>Pseudomonadota</taxon>
        <taxon>Betaproteobacteria</taxon>
        <taxon>Burkholderiales</taxon>
        <taxon>Oxalobacteraceae</taxon>
        <taxon>Janthinobacterium</taxon>
    </lineage>
</organism>
<dbReference type="InterPro" id="IPR015947">
    <property type="entry name" value="PUA-like_sf"/>
</dbReference>
<dbReference type="EMBL" id="JAVFKP010000002">
    <property type="protein sequence ID" value="MDQ4626113.1"/>
    <property type="molecule type" value="Genomic_DNA"/>
</dbReference>
<evidence type="ECO:0000259" key="1">
    <source>
        <dbReference type="Pfam" id="PF01878"/>
    </source>
</evidence>
<dbReference type="Proteomes" id="UP001237592">
    <property type="component" value="Unassembled WGS sequence"/>
</dbReference>
<reference evidence="2 3" key="1">
    <citation type="submission" date="2023-08" db="EMBL/GenBank/DDBJ databases">
        <title>Draft genome sequence of Janthinobacterium lividum.</title>
        <authorList>
            <person name="Chun B.H."/>
            <person name="Lee Y."/>
        </authorList>
    </citation>
    <scope>NUCLEOTIDE SEQUENCE [LARGE SCALE GENOMIC DNA]</scope>
    <source>
        <strain evidence="2 3">AMJK</strain>
    </source>
</reference>
<evidence type="ECO:0000313" key="3">
    <source>
        <dbReference type="Proteomes" id="UP001237592"/>
    </source>
</evidence>
<sequence>MRYWLLKSEPDELSIDDVGLSPEAHHPWTGVRNYQARNYMRDQMAIGDLAFFYHSSCKEPGIAGVVEVTSGPYPDPTQFDSSSKYYDARATLAEPRWFLVDVKFRRSTKFIPLVRLREVDGLENMRLLAKGSRLSITPVAPNEWGLIEKLLG</sequence>